<reference evidence="1" key="1">
    <citation type="journal article" date="2019" name="bioRxiv">
        <title>The Genome of the Zebra Mussel, Dreissena polymorpha: A Resource for Invasive Species Research.</title>
        <authorList>
            <person name="McCartney M.A."/>
            <person name="Auch B."/>
            <person name="Kono T."/>
            <person name="Mallez S."/>
            <person name="Zhang Y."/>
            <person name="Obille A."/>
            <person name="Becker A."/>
            <person name="Abrahante J.E."/>
            <person name="Garbe J."/>
            <person name="Badalamenti J.P."/>
            <person name="Herman A."/>
            <person name="Mangelson H."/>
            <person name="Liachko I."/>
            <person name="Sullivan S."/>
            <person name="Sone E.D."/>
            <person name="Koren S."/>
            <person name="Silverstein K.A.T."/>
            <person name="Beckman K.B."/>
            <person name="Gohl D.M."/>
        </authorList>
    </citation>
    <scope>NUCLEOTIDE SEQUENCE</scope>
    <source>
        <strain evidence="1">Duluth1</strain>
        <tissue evidence="1">Whole animal</tissue>
    </source>
</reference>
<gene>
    <name evidence="1" type="ORF">DPMN_076222</name>
</gene>
<reference evidence="1" key="2">
    <citation type="submission" date="2020-11" db="EMBL/GenBank/DDBJ databases">
        <authorList>
            <person name="McCartney M.A."/>
            <person name="Auch B."/>
            <person name="Kono T."/>
            <person name="Mallez S."/>
            <person name="Becker A."/>
            <person name="Gohl D.M."/>
            <person name="Silverstein K.A.T."/>
            <person name="Koren S."/>
            <person name="Bechman K.B."/>
            <person name="Herman A."/>
            <person name="Abrahante J.E."/>
            <person name="Garbe J."/>
        </authorList>
    </citation>
    <scope>NUCLEOTIDE SEQUENCE</scope>
    <source>
        <strain evidence="1">Duluth1</strain>
        <tissue evidence="1">Whole animal</tissue>
    </source>
</reference>
<accession>A0A9D4BM82</accession>
<evidence type="ECO:0000313" key="1">
    <source>
        <dbReference type="EMBL" id="KAH3701239.1"/>
    </source>
</evidence>
<sequence>MTCTPLAWETLTHKTEERGNQGLDALAACCLPQLLGLISQQMTNKLRIKSSQVSGPIPNGKQDVFVKHNVPLYMTLTL</sequence>
<evidence type="ECO:0000313" key="2">
    <source>
        <dbReference type="Proteomes" id="UP000828390"/>
    </source>
</evidence>
<dbReference type="AlphaFoldDB" id="A0A9D4BM82"/>
<protein>
    <submittedName>
        <fullName evidence="1">Uncharacterized protein</fullName>
    </submittedName>
</protein>
<organism evidence="1 2">
    <name type="scientific">Dreissena polymorpha</name>
    <name type="common">Zebra mussel</name>
    <name type="synonym">Mytilus polymorpha</name>
    <dbReference type="NCBI Taxonomy" id="45954"/>
    <lineage>
        <taxon>Eukaryota</taxon>
        <taxon>Metazoa</taxon>
        <taxon>Spiralia</taxon>
        <taxon>Lophotrochozoa</taxon>
        <taxon>Mollusca</taxon>
        <taxon>Bivalvia</taxon>
        <taxon>Autobranchia</taxon>
        <taxon>Heteroconchia</taxon>
        <taxon>Euheterodonta</taxon>
        <taxon>Imparidentia</taxon>
        <taxon>Neoheterodontei</taxon>
        <taxon>Myida</taxon>
        <taxon>Dreissenoidea</taxon>
        <taxon>Dreissenidae</taxon>
        <taxon>Dreissena</taxon>
    </lineage>
</organism>
<dbReference type="EMBL" id="JAIWYP010000015">
    <property type="protein sequence ID" value="KAH3701239.1"/>
    <property type="molecule type" value="Genomic_DNA"/>
</dbReference>
<proteinExistence type="predicted"/>
<comment type="caution">
    <text evidence="1">The sequence shown here is derived from an EMBL/GenBank/DDBJ whole genome shotgun (WGS) entry which is preliminary data.</text>
</comment>
<name>A0A9D4BM82_DREPO</name>
<dbReference type="Proteomes" id="UP000828390">
    <property type="component" value="Unassembled WGS sequence"/>
</dbReference>
<keyword evidence="2" id="KW-1185">Reference proteome</keyword>